<sequence length="88" mass="9169">MDPISSASVRTQRAKAGVDVSISKKLTVSFMSEMLKHAGVGEARDALGGGPGEDAFAGLLRTEHARALVASGDVDIAERLFEALKSRG</sequence>
<proteinExistence type="predicted"/>
<organism evidence="1 2">
    <name type="scientific">Tranquillimonas alkanivorans</name>
    <dbReference type="NCBI Taxonomy" id="441119"/>
    <lineage>
        <taxon>Bacteria</taxon>
        <taxon>Pseudomonadati</taxon>
        <taxon>Pseudomonadota</taxon>
        <taxon>Alphaproteobacteria</taxon>
        <taxon>Rhodobacterales</taxon>
        <taxon>Roseobacteraceae</taxon>
        <taxon>Tranquillimonas</taxon>
    </lineage>
</organism>
<gene>
    <name evidence="1" type="ORF">SAMN04488047_101686</name>
</gene>
<accession>A0A1I5LLD4</accession>
<dbReference type="AlphaFoldDB" id="A0A1I5LLD4"/>
<protein>
    <recommendedName>
        <fullName evidence="3">Rod binding protein</fullName>
    </recommendedName>
</protein>
<reference evidence="1 2" key="1">
    <citation type="submission" date="2016-10" db="EMBL/GenBank/DDBJ databases">
        <authorList>
            <person name="de Groot N.N."/>
        </authorList>
    </citation>
    <scope>NUCLEOTIDE SEQUENCE [LARGE SCALE GENOMIC DNA]</scope>
    <source>
        <strain evidence="1 2">DSM 19547</strain>
    </source>
</reference>
<evidence type="ECO:0000313" key="2">
    <source>
        <dbReference type="Proteomes" id="UP000199356"/>
    </source>
</evidence>
<dbReference type="Proteomes" id="UP000199356">
    <property type="component" value="Unassembled WGS sequence"/>
</dbReference>
<evidence type="ECO:0000313" key="1">
    <source>
        <dbReference type="EMBL" id="SFO97571.1"/>
    </source>
</evidence>
<dbReference type="EMBL" id="FOXA01000001">
    <property type="protein sequence ID" value="SFO97571.1"/>
    <property type="molecule type" value="Genomic_DNA"/>
</dbReference>
<keyword evidence="2" id="KW-1185">Reference proteome</keyword>
<name>A0A1I5LLD4_9RHOB</name>
<dbReference type="STRING" id="441119.SAMN04488047_101686"/>
<evidence type="ECO:0008006" key="3">
    <source>
        <dbReference type="Google" id="ProtNLM"/>
    </source>
</evidence>